<dbReference type="AlphaFoldDB" id="A0A371FT07"/>
<protein>
    <recommendedName>
        <fullName evidence="3">DUF4218 domain-containing protein</fullName>
    </recommendedName>
</protein>
<sequence length="259" mass="30511">MLYRWVKFCEKSRYKARTVSNQNSKDVPHKRLEEGVLCHPSEGKLGNAWKHFDKLYPEFASKPQNVRLGLCVDGFTPFSQSTTPYSCWPVIVTPYNLPLELCMMTPYMFLTLIIPGPHNLKGKIDVFLQPLIDELQQLWNDGVITYDASKKKNFRLRAALMWTVNDFPMYRMLFRSTAENFACVICIKKSKSFTLKYDKKMSWFDSHRQLLPHSHAFRRNKDAFYKNRMVSDIFKTNEVGICNVPSRDKSHNWMKRNIF</sequence>
<gene>
    <name evidence="1" type="ORF">CR513_37829</name>
</gene>
<dbReference type="PANTHER" id="PTHR10775:SF193">
    <property type="entry name" value="DUF4216 DOMAIN-CONTAINING PROTEIN"/>
    <property type="match status" value="1"/>
</dbReference>
<evidence type="ECO:0000313" key="1">
    <source>
        <dbReference type="EMBL" id="RDX81489.1"/>
    </source>
</evidence>
<dbReference type="OrthoDB" id="1917820at2759"/>
<name>A0A371FT07_MUCPR</name>
<organism evidence="1 2">
    <name type="scientific">Mucuna pruriens</name>
    <name type="common">Velvet bean</name>
    <name type="synonym">Dolichos pruriens</name>
    <dbReference type="NCBI Taxonomy" id="157652"/>
    <lineage>
        <taxon>Eukaryota</taxon>
        <taxon>Viridiplantae</taxon>
        <taxon>Streptophyta</taxon>
        <taxon>Embryophyta</taxon>
        <taxon>Tracheophyta</taxon>
        <taxon>Spermatophyta</taxon>
        <taxon>Magnoliopsida</taxon>
        <taxon>eudicotyledons</taxon>
        <taxon>Gunneridae</taxon>
        <taxon>Pentapetalae</taxon>
        <taxon>rosids</taxon>
        <taxon>fabids</taxon>
        <taxon>Fabales</taxon>
        <taxon>Fabaceae</taxon>
        <taxon>Papilionoideae</taxon>
        <taxon>50 kb inversion clade</taxon>
        <taxon>NPAAA clade</taxon>
        <taxon>indigoferoid/millettioid clade</taxon>
        <taxon>Phaseoleae</taxon>
        <taxon>Mucuna</taxon>
    </lineage>
</organism>
<proteinExistence type="predicted"/>
<dbReference type="InterPro" id="IPR004242">
    <property type="entry name" value="Transposase_21"/>
</dbReference>
<evidence type="ECO:0000313" key="2">
    <source>
        <dbReference type="Proteomes" id="UP000257109"/>
    </source>
</evidence>
<dbReference type="STRING" id="157652.A0A371FT07"/>
<dbReference type="EMBL" id="QJKJ01007912">
    <property type="protein sequence ID" value="RDX81489.1"/>
    <property type="molecule type" value="Genomic_DNA"/>
</dbReference>
<comment type="caution">
    <text evidence="1">The sequence shown here is derived from an EMBL/GenBank/DDBJ whole genome shotgun (WGS) entry which is preliminary data.</text>
</comment>
<accession>A0A371FT07</accession>
<keyword evidence="2" id="KW-1185">Reference proteome</keyword>
<reference evidence="1" key="1">
    <citation type="submission" date="2018-05" db="EMBL/GenBank/DDBJ databases">
        <title>Draft genome of Mucuna pruriens seed.</title>
        <authorList>
            <person name="Nnadi N.E."/>
            <person name="Vos R."/>
            <person name="Hasami M.H."/>
            <person name="Devisetty U.K."/>
            <person name="Aguiy J.C."/>
        </authorList>
    </citation>
    <scope>NUCLEOTIDE SEQUENCE [LARGE SCALE GENOMIC DNA]</scope>
    <source>
        <strain evidence="1">JCA_2017</strain>
    </source>
</reference>
<feature type="non-terminal residue" evidence="1">
    <location>
        <position position="1"/>
    </location>
</feature>
<dbReference type="PANTHER" id="PTHR10775">
    <property type="entry name" value="OS08G0208400 PROTEIN"/>
    <property type="match status" value="1"/>
</dbReference>
<dbReference type="Proteomes" id="UP000257109">
    <property type="component" value="Unassembled WGS sequence"/>
</dbReference>
<dbReference type="Pfam" id="PF02992">
    <property type="entry name" value="Transposase_21"/>
    <property type="match status" value="1"/>
</dbReference>
<evidence type="ECO:0008006" key="3">
    <source>
        <dbReference type="Google" id="ProtNLM"/>
    </source>
</evidence>